<dbReference type="VEuPathDB" id="MicrosporidiaDB:CWI36_0313p0020"/>
<dbReference type="Gene3D" id="3.40.30.10">
    <property type="entry name" value="Glutaredoxin"/>
    <property type="match status" value="2"/>
</dbReference>
<feature type="chain" id="PRO_5020201241" evidence="6">
    <location>
        <begin position="18"/>
        <end position="504"/>
    </location>
</feature>
<dbReference type="GO" id="GO:0005783">
    <property type="term" value="C:endoplasmic reticulum"/>
    <property type="evidence" value="ECO:0007669"/>
    <property type="project" value="TreeGrafter"/>
</dbReference>
<dbReference type="SUPFAM" id="SSF52833">
    <property type="entry name" value="Thioredoxin-like"/>
    <property type="match status" value="2"/>
</dbReference>
<accession>A0A4Q9LI47</accession>
<comment type="subcellular location">
    <subcellularLocation>
        <location evidence="1">Membrane</location>
        <topology evidence="1">Single-pass membrane protein</topology>
    </subcellularLocation>
</comment>
<dbReference type="PANTHER" id="PTHR46426">
    <property type="entry name" value="PROTEIN DISULFIDE-ISOMERASE TMX3"/>
    <property type="match status" value="1"/>
</dbReference>
<evidence type="ECO:0000256" key="6">
    <source>
        <dbReference type="SAM" id="SignalP"/>
    </source>
</evidence>
<comment type="caution">
    <text evidence="8">The sequence shown here is derived from an EMBL/GenBank/DDBJ whole genome shotgun (WGS) entry which is preliminary data.</text>
</comment>
<evidence type="ECO:0000256" key="4">
    <source>
        <dbReference type="ARBA" id="ARBA00023136"/>
    </source>
</evidence>
<proteinExistence type="predicted"/>
<sequence>MLLFIHFYSILSEILETCTLPENAPTNIVLKKFYRETCPHCQRLAPLIEEIGVRLERSNTPITIQSVDCGKCECSKEEIDAVPQLILYKNNEEVGRMKGYKEFDEIVTFLTQNTDINPKIFKHRIKKHPGQVVRLRERDFYTGFDGPWVILFYTSKDSHLREILSEVSKIYSEKLNVGEIPSSETQNLTHRFNIQSYPVLLILYNGINMVYNHKMDLPTLSDYVDELLEPSFKELTLDAFNTTIKNRKIGDPIFIVFNTNLSLANSYFRQAAHEYKMKAKIYKTSDPDLFQKANIFPKKEIENTNETKETEHVKDEDMVILAVYRNGIFHQCPEKLSNGYKISEWIFHAHFPHITIINNDNFFTIFHGLKPAVILLTREEELVDQFEKLSANRHIGLPFSEKVYGVINVDDYPLFIPSLVPNLPVPSVFIYNPFKQYFYAQRILLNENNFNDFVEELIEKYDENKLKPYPPKKSYIMSYLMVLGVIIGIGLLLLKKGVATKKSD</sequence>
<keyword evidence="6" id="KW-0732">Signal</keyword>
<feature type="signal peptide" evidence="6">
    <location>
        <begin position="1"/>
        <end position="17"/>
    </location>
</feature>
<dbReference type="PANTHER" id="PTHR46426:SF1">
    <property type="entry name" value="PROTEIN DISULFIDE-ISOMERASE TMX3"/>
    <property type="match status" value="1"/>
</dbReference>
<dbReference type="VEuPathDB" id="MicrosporidiaDB:CWI39_0225p0020"/>
<dbReference type="Pfam" id="PF00085">
    <property type="entry name" value="Thioredoxin"/>
    <property type="match status" value="1"/>
</dbReference>
<evidence type="ECO:0000313" key="9">
    <source>
        <dbReference type="Proteomes" id="UP000291404"/>
    </source>
</evidence>
<keyword evidence="3 5" id="KW-1133">Transmembrane helix</keyword>
<feature type="domain" description="Thioredoxin" evidence="7">
    <location>
        <begin position="26"/>
        <end position="111"/>
    </location>
</feature>
<protein>
    <submittedName>
        <fullName evidence="8">Putative thioredoxin</fullName>
    </submittedName>
</protein>
<reference evidence="8 9" key="1">
    <citation type="submission" date="2017-12" db="EMBL/GenBank/DDBJ databases">
        <authorList>
            <person name="Pombert J.-F."/>
            <person name="Haag K.L."/>
            <person name="Ebert D."/>
        </authorList>
    </citation>
    <scope>NUCLEOTIDE SEQUENCE [LARGE SCALE GENOMIC DNA]</scope>
    <source>
        <strain evidence="8">BE-OM-2</strain>
    </source>
</reference>
<dbReference type="InterPro" id="IPR052250">
    <property type="entry name" value="PDI_TMX3"/>
</dbReference>
<organism evidence="8 9">
    <name type="scientific">Hamiltosporidium magnivora</name>
    <dbReference type="NCBI Taxonomy" id="148818"/>
    <lineage>
        <taxon>Eukaryota</taxon>
        <taxon>Fungi</taxon>
        <taxon>Fungi incertae sedis</taxon>
        <taxon>Microsporidia</taxon>
        <taxon>Dubosqiidae</taxon>
        <taxon>Hamiltosporidium</taxon>
    </lineage>
</organism>
<dbReference type="InterPro" id="IPR036249">
    <property type="entry name" value="Thioredoxin-like_sf"/>
</dbReference>
<evidence type="ECO:0000256" key="2">
    <source>
        <dbReference type="ARBA" id="ARBA00022692"/>
    </source>
</evidence>
<dbReference type="InterPro" id="IPR013766">
    <property type="entry name" value="Thioredoxin_domain"/>
</dbReference>
<evidence type="ECO:0000256" key="3">
    <source>
        <dbReference type="ARBA" id="ARBA00022989"/>
    </source>
</evidence>
<dbReference type="GO" id="GO:0016020">
    <property type="term" value="C:membrane"/>
    <property type="evidence" value="ECO:0007669"/>
    <property type="project" value="UniProtKB-SubCell"/>
</dbReference>
<keyword evidence="2 5" id="KW-0812">Transmembrane</keyword>
<dbReference type="CDD" id="cd02961">
    <property type="entry name" value="PDI_a_family"/>
    <property type="match status" value="1"/>
</dbReference>
<feature type="transmembrane region" description="Helical" evidence="5">
    <location>
        <begin position="475"/>
        <end position="494"/>
    </location>
</feature>
<evidence type="ECO:0000259" key="7">
    <source>
        <dbReference type="Pfam" id="PF00085"/>
    </source>
</evidence>
<gene>
    <name evidence="8" type="ORF">CWI36_0313p0020</name>
</gene>
<dbReference type="Proteomes" id="UP000291404">
    <property type="component" value="Unassembled WGS sequence"/>
</dbReference>
<evidence type="ECO:0000313" key="8">
    <source>
        <dbReference type="EMBL" id="TBU07185.1"/>
    </source>
</evidence>
<dbReference type="STRING" id="148818.A0A4Q9LI47"/>
<dbReference type="EMBL" id="PITI01000313">
    <property type="protein sequence ID" value="TBU07185.1"/>
    <property type="molecule type" value="Genomic_DNA"/>
</dbReference>
<evidence type="ECO:0000256" key="5">
    <source>
        <dbReference type="SAM" id="Phobius"/>
    </source>
</evidence>
<dbReference type="AlphaFoldDB" id="A0A4Q9LI47"/>
<evidence type="ECO:0000256" key="1">
    <source>
        <dbReference type="ARBA" id="ARBA00004167"/>
    </source>
</evidence>
<keyword evidence="9" id="KW-1185">Reference proteome</keyword>
<keyword evidence="4 5" id="KW-0472">Membrane</keyword>
<name>A0A4Q9LI47_9MICR</name>